<accession>A0A8J3VVV0</accession>
<dbReference type="EMBL" id="BONZ01000103">
    <property type="protein sequence ID" value="GIH20710.1"/>
    <property type="molecule type" value="Genomic_DNA"/>
</dbReference>
<name>A0A8J3VVV0_9ACTN</name>
<gene>
    <name evidence="1" type="ORF">Raf01_88820</name>
</gene>
<comment type="caution">
    <text evidence="1">The sequence shown here is derived from an EMBL/GenBank/DDBJ whole genome shotgun (WGS) entry which is preliminary data.</text>
</comment>
<dbReference type="Proteomes" id="UP000642748">
    <property type="component" value="Unassembled WGS sequence"/>
</dbReference>
<protein>
    <submittedName>
        <fullName evidence="1">Uncharacterized protein</fullName>
    </submittedName>
</protein>
<proteinExistence type="predicted"/>
<reference evidence="1" key="1">
    <citation type="submission" date="2021-01" db="EMBL/GenBank/DDBJ databases">
        <title>Whole genome shotgun sequence of Rugosimonospora africana NBRC 104875.</title>
        <authorList>
            <person name="Komaki H."/>
            <person name="Tamura T."/>
        </authorList>
    </citation>
    <scope>NUCLEOTIDE SEQUENCE</scope>
    <source>
        <strain evidence="1">NBRC 104875</strain>
    </source>
</reference>
<dbReference type="AlphaFoldDB" id="A0A8J3VVV0"/>
<keyword evidence="2" id="KW-1185">Reference proteome</keyword>
<evidence type="ECO:0000313" key="2">
    <source>
        <dbReference type="Proteomes" id="UP000642748"/>
    </source>
</evidence>
<sequence length="70" mass="7521">MSARLTLVELNTDPRVGVFLSATFVGHLPQAATEALTRTIIDAEARDERITAKARIEATGDLCRVSVALP</sequence>
<organism evidence="1 2">
    <name type="scientific">Rugosimonospora africana</name>
    <dbReference type="NCBI Taxonomy" id="556532"/>
    <lineage>
        <taxon>Bacteria</taxon>
        <taxon>Bacillati</taxon>
        <taxon>Actinomycetota</taxon>
        <taxon>Actinomycetes</taxon>
        <taxon>Micromonosporales</taxon>
        <taxon>Micromonosporaceae</taxon>
        <taxon>Rugosimonospora</taxon>
    </lineage>
</organism>
<evidence type="ECO:0000313" key="1">
    <source>
        <dbReference type="EMBL" id="GIH20710.1"/>
    </source>
</evidence>